<gene>
    <name evidence="1" type="ORF">GCM10022404_19110</name>
</gene>
<reference evidence="2" key="1">
    <citation type="journal article" date="2019" name="Int. J. Syst. Evol. Microbiol.">
        <title>The Global Catalogue of Microorganisms (GCM) 10K type strain sequencing project: providing services to taxonomists for standard genome sequencing and annotation.</title>
        <authorList>
            <consortium name="The Broad Institute Genomics Platform"/>
            <consortium name="The Broad Institute Genome Sequencing Center for Infectious Disease"/>
            <person name="Wu L."/>
            <person name="Ma J."/>
        </authorList>
    </citation>
    <scope>NUCLEOTIDE SEQUENCE [LARGE SCALE GENOMIC DNA]</scope>
    <source>
        <strain evidence="2">JCM 17190</strain>
    </source>
</reference>
<organism evidence="1 2">
    <name type="scientific">Celeribacter arenosi</name>
    <dbReference type="NCBI Taxonomy" id="792649"/>
    <lineage>
        <taxon>Bacteria</taxon>
        <taxon>Pseudomonadati</taxon>
        <taxon>Pseudomonadota</taxon>
        <taxon>Alphaproteobacteria</taxon>
        <taxon>Rhodobacterales</taxon>
        <taxon>Roseobacteraceae</taxon>
        <taxon>Celeribacter</taxon>
    </lineage>
</organism>
<sequence length="147" mass="15454">MIRYALKCPDGHSFESWFASTKAFDGLAAAGQLSCPTCGASKIEKAIMAPRVSNGAQEAGGNGVAMGSDLGAPASEMEAAIAKLKAEVERNADYVGAEFTREARAMHDGDIPQRAIYGEAPIKDAKSLIEDGVPVMPLPFAPKRKVN</sequence>
<dbReference type="EMBL" id="BAABDF010000007">
    <property type="protein sequence ID" value="GAA3869192.1"/>
    <property type="molecule type" value="Genomic_DNA"/>
</dbReference>
<dbReference type="Proteomes" id="UP001399917">
    <property type="component" value="Unassembled WGS sequence"/>
</dbReference>
<evidence type="ECO:0000313" key="1">
    <source>
        <dbReference type="EMBL" id="GAA3869192.1"/>
    </source>
</evidence>
<comment type="caution">
    <text evidence="1">The sequence shown here is derived from an EMBL/GenBank/DDBJ whole genome shotgun (WGS) entry which is preliminary data.</text>
</comment>
<keyword evidence="2" id="KW-1185">Reference proteome</keyword>
<dbReference type="PIRSF" id="PIRSF032131">
    <property type="entry name" value="UCP032131"/>
    <property type="match status" value="1"/>
</dbReference>
<dbReference type="RefSeq" id="WP_344846729.1">
    <property type="nucleotide sequence ID" value="NZ_BAABDF010000007.1"/>
</dbReference>
<evidence type="ECO:0000313" key="2">
    <source>
        <dbReference type="Proteomes" id="UP001399917"/>
    </source>
</evidence>
<proteinExistence type="predicted"/>
<accession>A0ABP7K893</accession>
<dbReference type="InterPro" id="IPR009562">
    <property type="entry name" value="DUF1178"/>
</dbReference>
<dbReference type="Pfam" id="PF06676">
    <property type="entry name" value="DUF1178"/>
    <property type="match status" value="1"/>
</dbReference>
<protein>
    <submittedName>
        <fullName evidence="1">DUF1178 family protein</fullName>
    </submittedName>
</protein>
<name>A0ABP7K893_9RHOB</name>